<dbReference type="AlphaFoldDB" id="A0A2V1ISH5"/>
<keyword evidence="3" id="KW-1185">Reference proteome</keyword>
<accession>A0A2V1ISH5</accession>
<evidence type="ECO:0000313" key="2">
    <source>
        <dbReference type="EMBL" id="PWB03287.1"/>
    </source>
</evidence>
<feature type="signal peptide" evidence="1">
    <location>
        <begin position="1"/>
        <end position="18"/>
    </location>
</feature>
<dbReference type="RefSeq" id="WP_107031646.1">
    <property type="nucleotide sequence ID" value="NZ_PUEC01000006.1"/>
</dbReference>
<dbReference type="EMBL" id="PUEC01000006">
    <property type="protein sequence ID" value="PWB03287.1"/>
    <property type="molecule type" value="Genomic_DNA"/>
</dbReference>
<name>A0A2V1ISH5_9BACT</name>
<sequence length="868" mass="94169">MKTKIFLCASLMLGLSLASCNDDDNYFISTDPVIDQSSVTTGSSDVTANSATLHGTVEGLADKSAAFYSVGFYYGEDQNSLTNRVDGVLDKNVVIATVDGLETGKTYYYQVFVSLKGQVSFQGEVKSFVTTSATVVTDNVQTVDFASATMGGAVTEAPEGATVGVVISADPDVEKVRAGLIVPAAEQAAAFSVEKSGFVPGTKYYYAAYLDLGAGVIYGDVKEFTTDAKTFDADADFVDLGLSVKWAKSNLGAKSESDFGGLFGFGDLSGVNTSYLPEDYASGDIYRTKQDLAWNVTGGVGTLPSYQDYEELFAKCTAEWTEVEGVAGYRLTGPNGNSIFLPAAGTRTVSDISSQGTAGYYATGSVNNGDFYYAYQFSLSNRARASLPVYQAAAVRAISTARNIPFDKTKLYGKWYMENGQDGKLHVFEGPFTQFGVTDNWNTITNNHPNVEQQIGWEMGTNNGWIGYTYGKDYGYMEFLEDGTVSIHRIAEDGTVTDETGHYTIDEKNVVLNIDIDILCGNTWLANKSGSLKILALDNDGLRIAIPDGDYGYAVNYYSERKLEFDDAIPVNFQCVGGDWNGEWGAICDRIDAEKLEGKHTVTYNGTVNGAMVFNIDFQNLVAKYPTAIVYINDIRCDGKSIKFDANRFFYGDIEDNGNYRIELFNIWGKGQQGGKVVESPFSAATNLESEPAFQVSSELEIDYTINLSPAYYTPGLITINPSWGGDWTGPNDGSFTVVVDENSKIAASKKDFVITLNSTDHADGSIMTFINTEQLYKDFPGTHMTLTSLELDGNAVTGWDSAKVLNSDDGDKHRLELWNTYGITASSGCAFGTPVQSGGEMKIVELGFSNSMSVGFSVDRLFPVVEW</sequence>
<evidence type="ECO:0000256" key="1">
    <source>
        <dbReference type="SAM" id="SignalP"/>
    </source>
</evidence>
<organism evidence="2 3">
    <name type="scientific">Duncaniella muris</name>
    <dbReference type="NCBI Taxonomy" id="2094150"/>
    <lineage>
        <taxon>Bacteria</taxon>
        <taxon>Pseudomonadati</taxon>
        <taxon>Bacteroidota</taxon>
        <taxon>Bacteroidia</taxon>
        <taxon>Bacteroidales</taxon>
        <taxon>Muribaculaceae</taxon>
        <taxon>Duncaniella</taxon>
    </lineage>
</organism>
<comment type="caution">
    <text evidence="2">The sequence shown here is derived from an EMBL/GenBank/DDBJ whole genome shotgun (WGS) entry which is preliminary data.</text>
</comment>
<dbReference type="PROSITE" id="PS51257">
    <property type="entry name" value="PROKAR_LIPOPROTEIN"/>
    <property type="match status" value="1"/>
</dbReference>
<gene>
    <name evidence="2" type="ORF">C5O23_03840</name>
</gene>
<dbReference type="GeneID" id="82525483"/>
<dbReference type="Proteomes" id="UP000244905">
    <property type="component" value="Unassembled WGS sequence"/>
</dbReference>
<reference evidence="3" key="1">
    <citation type="submission" date="2018-02" db="EMBL/GenBank/DDBJ databases">
        <authorList>
            <person name="Clavel T."/>
            <person name="Strowig T."/>
        </authorList>
    </citation>
    <scope>NUCLEOTIDE SEQUENCE [LARGE SCALE GENOMIC DNA]</scope>
    <source>
        <strain evidence="3">DSM 103720</strain>
    </source>
</reference>
<keyword evidence="1" id="KW-0732">Signal</keyword>
<evidence type="ECO:0000313" key="3">
    <source>
        <dbReference type="Proteomes" id="UP000244905"/>
    </source>
</evidence>
<proteinExistence type="predicted"/>
<protein>
    <submittedName>
        <fullName evidence="2">Uncharacterized protein</fullName>
    </submittedName>
</protein>
<feature type="chain" id="PRO_5015908265" evidence="1">
    <location>
        <begin position="19"/>
        <end position="868"/>
    </location>
</feature>